<feature type="domain" description="RRM" evidence="5">
    <location>
        <begin position="4"/>
        <end position="82"/>
    </location>
</feature>
<dbReference type="SMART" id="SM00360">
    <property type="entry name" value="RRM"/>
    <property type="match status" value="1"/>
</dbReference>
<sequence length="221" mass="26102">MVRGVIVVKNFPHGFYEQEIFDYFSQFGKVTRVRHLRNRKTHHSKKVAFVEFDCVDVAKIAAESMDNYLMFDHLMKCQFVPENKVPPNVFKNWNNPMKMTSVKRHRLVFNEPKSSESELKSRKLKLRRIREATELLKSFGIEYQCTVIGDNTSMNSSDTDTKMKKKEVITPLKSKKNRRVDVFELKQSYSEKKCTPKTPRMFLKRSLPKFRLLQVASRRSL</sequence>
<keyword evidence="3" id="KW-0539">Nucleus</keyword>
<dbReference type="InterPro" id="IPR000504">
    <property type="entry name" value="RRM_dom"/>
</dbReference>
<protein>
    <recommendedName>
        <fullName evidence="5">RRM domain-containing protein</fullName>
    </recommendedName>
</protein>
<dbReference type="AlphaFoldDB" id="A0A443S178"/>
<dbReference type="EMBL" id="NCKV01013144">
    <property type="protein sequence ID" value="RWS21221.1"/>
    <property type="molecule type" value="Genomic_DNA"/>
</dbReference>
<accession>A0A443S178</accession>
<organism evidence="6 7">
    <name type="scientific">Leptotrombidium deliense</name>
    <dbReference type="NCBI Taxonomy" id="299467"/>
    <lineage>
        <taxon>Eukaryota</taxon>
        <taxon>Metazoa</taxon>
        <taxon>Ecdysozoa</taxon>
        <taxon>Arthropoda</taxon>
        <taxon>Chelicerata</taxon>
        <taxon>Arachnida</taxon>
        <taxon>Acari</taxon>
        <taxon>Acariformes</taxon>
        <taxon>Trombidiformes</taxon>
        <taxon>Prostigmata</taxon>
        <taxon>Anystina</taxon>
        <taxon>Parasitengona</taxon>
        <taxon>Trombiculoidea</taxon>
        <taxon>Trombiculidae</taxon>
        <taxon>Leptotrombidium</taxon>
    </lineage>
</organism>
<dbReference type="Proteomes" id="UP000288716">
    <property type="component" value="Unassembled WGS sequence"/>
</dbReference>
<dbReference type="GO" id="GO:0005730">
    <property type="term" value="C:nucleolus"/>
    <property type="evidence" value="ECO:0007669"/>
    <property type="project" value="UniProtKB-SubCell"/>
</dbReference>
<evidence type="ECO:0000256" key="4">
    <source>
        <dbReference type="PROSITE-ProRule" id="PRU00176"/>
    </source>
</evidence>
<dbReference type="VEuPathDB" id="VectorBase:LDEU010819"/>
<evidence type="ECO:0000256" key="1">
    <source>
        <dbReference type="ARBA" id="ARBA00004604"/>
    </source>
</evidence>
<comment type="subcellular location">
    <subcellularLocation>
        <location evidence="1">Nucleus</location>
        <location evidence="1">Nucleolus</location>
    </subcellularLocation>
</comment>
<proteinExistence type="predicted"/>
<evidence type="ECO:0000256" key="3">
    <source>
        <dbReference type="ARBA" id="ARBA00023242"/>
    </source>
</evidence>
<dbReference type="GO" id="GO:0003723">
    <property type="term" value="F:RNA binding"/>
    <property type="evidence" value="ECO:0007669"/>
    <property type="project" value="UniProtKB-UniRule"/>
</dbReference>
<dbReference type="PROSITE" id="PS50102">
    <property type="entry name" value="RRM"/>
    <property type="match status" value="1"/>
</dbReference>
<gene>
    <name evidence="6" type="ORF">B4U80_08820</name>
</gene>
<keyword evidence="7" id="KW-1185">Reference proteome</keyword>
<evidence type="ECO:0000313" key="7">
    <source>
        <dbReference type="Proteomes" id="UP000288716"/>
    </source>
</evidence>
<evidence type="ECO:0000256" key="2">
    <source>
        <dbReference type="ARBA" id="ARBA00022884"/>
    </source>
</evidence>
<evidence type="ECO:0000313" key="6">
    <source>
        <dbReference type="EMBL" id="RWS21221.1"/>
    </source>
</evidence>
<keyword evidence="2 4" id="KW-0694">RNA-binding</keyword>
<dbReference type="CDD" id="cd12307">
    <property type="entry name" value="RRM_NIFK_like"/>
    <property type="match status" value="1"/>
</dbReference>
<dbReference type="InterPro" id="IPR012677">
    <property type="entry name" value="Nucleotide-bd_a/b_plait_sf"/>
</dbReference>
<dbReference type="SUPFAM" id="SSF54928">
    <property type="entry name" value="RNA-binding domain, RBD"/>
    <property type="match status" value="1"/>
</dbReference>
<dbReference type="STRING" id="299467.A0A443S178"/>
<comment type="caution">
    <text evidence="6">The sequence shown here is derived from an EMBL/GenBank/DDBJ whole genome shotgun (WGS) entry which is preliminary data.</text>
</comment>
<dbReference type="PANTHER" id="PTHR46754">
    <property type="entry name" value="MKI67 FHA DOMAIN-INTERACTING NUCLEOLAR PHOSPHOPROTEIN"/>
    <property type="match status" value="1"/>
</dbReference>
<dbReference type="Pfam" id="PF00076">
    <property type="entry name" value="RRM_1"/>
    <property type="match status" value="1"/>
</dbReference>
<evidence type="ECO:0000259" key="5">
    <source>
        <dbReference type="PROSITE" id="PS50102"/>
    </source>
</evidence>
<dbReference type="Gene3D" id="3.30.70.330">
    <property type="match status" value="1"/>
</dbReference>
<dbReference type="OrthoDB" id="21467at2759"/>
<name>A0A443S178_9ACAR</name>
<dbReference type="InterPro" id="IPR035979">
    <property type="entry name" value="RBD_domain_sf"/>
</dbReference>
<reference evidence="6 7" key="1">
    <citation type="journal article" date="2018" name="Gigascience">
        <title>Genomes of trombidid mites reveal novel predicted allergens and laterally-transferred genes associated with secondary metabolism.</title>
        <authorList>
            <person name="Dong X."/>
            <person name="Chaisiri K."/>
            <person name="Xia D."/>
            <person name="Armstrong S.D."/>
            <person name="Fang Y."/>
            <person name="Donnelly M.J."/>
            <person name="Kadowaki T."/>
            <person name="McGarry J.W."/>
            <person name="Darby A.C."/>
            <person name="Makepeace B.L."/>
        </authorList>
    </citation>
    <scope>NUCLEOTIDE SEQUENCE [LARGE SCALE GENOMIC DNA]</scope>
    <source>
        <strain evidence="6">UoL-UT</strain>
    </source>
</reference>